<dbReference type="Gene3D" id="3.40.50.1170">
    <property type="entry name" value="L-asparaginase, N-terminal domain"/>
    <property type="match status" value="1"/>
</dbReference>
<dbReference type="PIRSF" id="PIRSF001220">
    <property type="entry name" value="L-ASNase_gatD"/>
    <property type="match status" value="1"/>
</dbReference>
<dbReference type="PIRSF" id="PIRSF500176">
    <property type="entry name" value="L_ASNase"/>
    <property type="match status" value="1"/>
</dbReference>
<comment type="similarity">
    <text evidence="1 4">Belongs to the asparaginase 1 family.</text>
</comment>
<dbReference type="EMBL" id="CP023344">
    <property type="protein sequence ID" value="ATC64782.1"/>
    <property type="molecule type" value="Genomic_DNA"/>
</dbReference>
<dbReference type="Pfam" id="PF00710">
    <property type="entry name" value="Asparaginase"/>
    <property type="match status" value="1"/>
</dbReference>
<dbReference type="InterPro" id="IPR027473">
    <property type="entry name" value="L-asparaginase_C"/>
</dbReference>
<dbReference type="InterPro" id="IPR004550">
    <property type="entry name" value="AsnASE_II"/>
</dbReference>
<dbReference type="SUPFAM" id="SSF53774">
    <property type="entry name" value="Glutaminase/Asparaginase"/>
    <property type="match status" value="1"/>
</dbReference>
<dbReference type="GO" id="GO:0006528">
    <property type="term" value="P:asparagine metabolic process"/>
    <property type="evidence" value="ECO:0007669"/>
    <property type="project" value="InterPro"/>
</dbReference>
<dbReference type="SMART" id="SM00870">
    <property type="entry name" value="Asparaginase"/>
    <property type="match status" value="1"/>
</dbReference>
<dbReference type="PRINTS" id="PR00139">
    <property type="entry name" value="ASNGLNASE"/>
</dbReference>
<feature type="chain" id="PRO_5013058544" evidence="5">
    <location>
        <begin position="27"/>
        <end position="368"/>
    </location>
</feature>
<protein>
    <submittedName>
        <fullName evidence="8">L-asparaginase</fullName>
    </submittedName>
</protein>
<dbReference type="PANTHER" id="PTHR11707">
    <property type="entry name" value="L-ASPARAGINASE"/>
    <property type="match status" value="1"/>
</dbReference>
<keyword evidence="9" id="KW-1185">Reference proteome</keyword>
<dbReference type="AlphaFoldDB" id="A0A290QLC5"/>
<proteinExistence type="inferred from homology"/>
<dbReference type="InterPro" id="IPR037152">
    <property type="entry name" value="L-asparaginase_N_sf"/>
</dbReference>
<dbReference type="InterPro" id="IPR040919">
    <property type="entry name" value="Asparaginase_C"/>
</dbReference>
<dbReference type="Proteomes" id="UP000217265">
    <property type="component" value="Chromosome"/>
</dbReference>
<evidence type="ECO:0000256" key="2">
    <source>
        <dbReference type="ARBA" id="ARBA00022801"/>
    </source>
</evidence>
<dbReference type="InterPro" id="IPR036152">
    <property type="entry name" value="Asp/glu_Ase-like_sf"/>
</dbReference>
<sequence length="368" mass="39478">MKISTVLLATSLVLSSSSLLVPCASAQEIPPITPPGLASSLPRIRLLSLGGTISGTAKERLNVTNYGAPRLSPEDWVTALPELALFARVTPEDVRPPENAEIDEAHWLKVAKRIQELATDDSVDGIVVTHGTNTMVETGYFFSLVVNIKKPVVMVGAQRPWTGMSGDGPLNMVNAVRVAATQAATGKGVLHAMNQNVFPIRDVTKTSAYRVHTFQGIDLGVIGVADPDIVKFYAEPTRLHTFKSEFNIAKLPAALPDVEIVYGYNGTPGYIVDAMVANGVKGIVVDGTGAGSVPRTTEDAIKRAQEKGVIIVATARTRGGRVQETPRRTEAKVVPGDNLPPEKARILLQLALTKTTDLAEIKRIFDQY</sequence>
<organism evidence="8 9">
    <name type="scientific">Nibricoccus aquaticus</name>
    <dbReference type="NCBI Taxonomy" id="2576891"/>
    <lineage>
        <taxon>Bacteria</taxon>
        <taxon>Pseudomonadati</taxon>
        <taxon>Verrucomicrobiota</taxon>
        <taxon>Opitutia</taxon>
        <taxon>Opitutales</taxon>
        <taxon>Opitutaceae</taxon>
        <taxon>Nibricoccus</taxon>
    </lineage>
</organism>
<feature type="active site" description="O-isoaspartyl threonine intermediate" evidence="3">
    <location>
        <position position="52"/>
    </location>
</feature>
<dbReference type="PANTHER" id="PTHR11707:SF28">
    <property type="entry name" value="60 KDA LYSOPHOSPHOLIPASE"/>
    <property type="match status" value="1"/>
</dbReference>
<keyword evidence="5" id="KW-0732">Signal</keyword>
<dbReference type="KEGG" id="vbh:CMV30_12855"/>
<evidence type="ECO:0000256" key="5">
    <source>
        <dbReference type="SAM" id="SignalP"/>
    </source>
</evidence>
<keyword evidence="2" id="KW-0378">Hydrolase</keyword>
<dbReference type="FunFam" id="3.40.50.1170:FF:000001">
    <property type="entry name" value="L-asparaginase 2"/>
    <property type="match status" value="1"/>
</dbReference>
<feature type="domain" description="L-asparaginase N-terminal" evidence="6">
    <location>
        <begin position="43"/>
        <end position="237"/>
    </location>
</feature>
<evidence type="ECO:0000256" key="1">
    <source>
        <dbReference type="ARBA" id="ARBA00010518"/>
    </source>
</evidence>
<evidence type="ECO:0000256" key="4">
    <source>
        <dbReference type="RuleBase" id="RU004456"/>
    </source>
</evidence>
<dbReference type="RefSeq" id="WP_096056413.1">
    <property type="nucleotide sequence ID" value="NZ_CP023344.1"/>
</dbReference>
<dbReference type="InterPro" id="IPR006034">
    <property type="entry name" value="Asparaginase/glutaminase-like"/>
</dbReference>
<dbReference type="CDD" id="cd08964">
    <property type="entry name" value="L-asparaginase_II"/>
    <property type="match status" value="1"/>
</dbReference>
<evidence type="ECO:0000259" key="7">
    <source>
        <dbReference type="Pfam" id="PF17763"/>
    </source>
</evidence>
<reference evidence="8 9" key="1">
    <citation type="submission" date="2017-09" db="EMBL/GenBank/DDBJ databases">
        <title>Complete genome sequence of Verrucomicrobial strain HZ-65, isolated from freshwater.</title>
        <authorList>
            <person name="Choi A."/>
        </authorList>
    </citation>
    <scope>NUCLEOTIDE SEQUENCE [LARGE SCALE GENOMIC DNA]</scope>
    <source>
        <strain evidence="8 9">HZ-65</strain>
    </source>
</reference>
<dbReference type="InterPro" id="IPR027474">
    <property type="entry name" value="L-asparaginase_N"/>
</dbReference>
<feature type="signal peptide" evidence="5">
    <location>
        <begin position="1"/>
        <end position="26"/>
    </location>
</feature>
<dbReference type="PROSITE" id="PS51732">
    <property type="entry name" value="ASN_GLN_ASE_3"/>
    <property type="match status" value="1"/>
</dbReference>
<gene>
    <name evidence="8" type="ORF">CMV30_12855</name>
</gene>
<evidence type="ECO:0000313" key="9">
    <source>
        <dbReference type="Proteomes" id="UP000217265"/>
    </source>
</evidence>
<dbReference type="GO" id="GO:0004067">
    <property type="term" value="F:asparaginase activity"/>
    <property type="evidence" value="ECO:0007669"/>
    <property type="project" value="UniProtKB-UniRule"/>
</dbReference>
<evidence type="ECO:0000259" key="6">
    <source>
        <dbReference type="Pfam" id="PF00710"/>
    </source>
</evidence>
<dbReference type="Gene3D" id="3.40.50.40">
    <property type="match status" value="1"/>
</dbReference>
<dbReference type="Pfam" id="PF17763">
    <property type="entry name" value="Asparaginase_C"/>
    <property type="match status" value="1"/>
</dbReference>
<dbReference type="NCBIfam" id="TIGR00520">
    <property type="entry name" value="asnASE_II"/>
    <property type="match status" value="1"/>
</dbReference>
<accession>A0A290QLC5</accession>
<feature type="domain" description="Asparaginase/glutaminase C-terminal" evidence="7">
    <location>
        <begin position="257"/>
        <end position="365"/>
    </location>
</feature>
<name>A0A290QLC5_9BACT</name>
<evidence type="ECO:0000313" key="8">
    <source>
        <dbReference type="EMBL" id="ATC64782.1"/>
    </source>
</evidence>
<dbReference type="OrthoDB" id="9788068at2"/>
<evidence type="ECO:0000256" key="3">
    <source>
        <dbReference type="PIRSR" id="PIRSR001220-1"/>
    </source>
</evidence>